<evidence type="ECO:0000313" key="5">
    <source>
        <dbReference type="Proteomes" id="UP000000707"/>
    </source>
</evidence>
<feature type="compositionally biased region" description="Acidic residues" evidence="2">
    <location>
        <begin position="202"/>
        <end position="217"/>
    </location>
</feature>
<keyword evidence="1" id="KW-0949">S-adenosyl-L-methionine</keyword>
<dbReference type="OrthoDB" id="5312224at2759"/>
<dbReference type="FunFam" id="3.90.1410.10:FF:000007">
    <property type="entry name" value="Ribosomal lysine N-methyltransferase 4"/>
    <property type="match status" value="1"/>
</dbReference>
<dbReference type="PROSITE" id="PS50280">
    <property type="entry name" value="SET"/>
    <property type="match status" value="1"/>
</dbReference>
<dbReference type="Gene3D" id="3.90.1410.10">
    <property type="entry name" value="set domain protein methyltransferase, domain 1"/>
    <property type="match status" value="1"/>
</dbReference>
<organism evidence="5">
    <name type="scientific">Candida tenuis (strain ATCC 10573 / BCRC 21748 / CBS 615 / JCM 9827 / NBRC 10315 / NRRL Y-1498 / VKM Y-70)</name>
    <name type="common">Yeast</name>
    <name type="synonym">Yamadazyma tenuis</name>
    <dbReference type="NCBI Taxonomy" id="590646"/>
    <lineage>
        <taxon>Eukaryota</taxon>
        <taxon>Fungi</taxon>
        <taxon>Dikarya</taxon>
        <taxon>Ascomycota</taxon>
        <taxon>Saccharomycotina</taxon>
        <taxon>Pichiomycetes</taxon>
        <taxon>Debaryomycetaceae</taxon>
        <taxon>Yamadazyma</taxon>
    </lineage>
</organism>
<reference evidence="4 5" key="1">
    <citation type="journal article" date="2011" name="Proc. Natl. Acad. Sci. U.S.A.">
        <title>Comparative genomics of xylose-fermenting fungi for enhanced biofuel production.</title>
        <authorList>
            <person name="Wohlbach D.J."/>
            <person name="Kuo A."/>
            <person name="Sato T.K."/>
            <person name="Potts K.M."/>
            <person name="Salamov A.A."/>
            <person name="LaButti K.M."/>
            <person name="Sun H."/>
            <person name="Clum A."/>
            <person name="Pangilinan J.L."/>
            <person name="Lindquist E.A."/>
            <person name="Lucas S."/>
            <person name="Lapidus A."/>
            <person name="Jin M."/>
            <person name="Gunawan C."/>
            <person name="Balan V."/>
            <person name="Dale B.E."/>
            <person name="Jeffries T.W."/>
            <person name="Zinkel R."/>
            <person name="Barry K.W."/>
            <person name="Grigoriev I.V."/>
            <person name="Gasch A.P."/>
        </authorList>
    </citation>
    <scope>NUCLEOTIDE SEQUENCE [LARGE SCALE GENOMIC DNA]</scope>
    <source>
        <strain evidence="5">ATCC 10573 / BCRC 21748 / CBS 615 / JCM 9827 / NBRC 10315 / NRRL Y-1498 / VKM Y-70</strain>
    </source>
</reference>
<dbReference type="GO" id="GO:0032259">
    <property type="term" value="P:methylation"/>
    <property type="evidence" value="ECO:0007669"/>
    <property type="project" value="UniProtKB-KW"/>
</dbReference>
<dbReference type="eggNOG" id="KOG1338">
    <property type="taxonomic scope" value="Eukaryota"/>
</dbReference>
<dbReference type="InterPro" id="IPR001214">
    <property type="entry name" value="SET_dom"/>
</dbReference>
<dbReference type="PANTHER" id="PTHR13271:SF34">
    <property type="entry name" value="N-LYSINE METHYLTRANSFERASE SETD6"/>
    <property type="match status" value="1"/>
</dbReference>
<feature type="region of interest" description="Disordered" evidence="2">
    <location>
        <begin position="202"/>
        <end position="236"/>
    </location>
</feature>
<name>G3B6H3_CANTC</name>
<dbReference type="KEGG" id="cten:18247574"/>
<dbReference type="InterPro" id="IPR050600">
    <property type="entry name" value="SETD3_SETD6_MTase"/>
</dbReference>
<proteinExistence type="inferred from homology"/>
<comment type="similarity">
    <text evidence="1">Belongs to the class V-like SAM-binding methyltransferase superfamily. Histone-lysine methyltransferase family. SETD6 subfamily.</text>
</comment>
<sequence length="522" mass="60896">MVEFGASTINYVKWLKQNGVHFCKDCRIKDLRHKNEGRGIIAAQDIEEHDTIFEIPRSVVLNLETCSLVKERPGVREGLESLNQWEALIIILLYELKVKKEHSRWTPYFGVLPILDEENYTFNQLMFWSDDELEYLKPSLIIQRIGKDIADGMYNKLFPRVIKQLKLVELNDTTLWEYHKIASLIMSYSFDLERLNRDGVVNDEEDEDEDEGNEEVGNEPSYKNSPVSSSDEEYPDSWRNDSFLKSMIPIADTLNADTTLHNASLEYLQDKLVIRAIKLIKKGEQVYNTYSDHPNSEILRRYGYVERQGSKHDFGEITLASIRDHFSQCSNPIMHEFFDEIMDLFYRIIQEESSEEEVVEFVLDSYDCFASSEVIIELTILLQCLTIIGSIHSLNSMETLTVDSKFQLVRRIHRKCISLIESRKLTKLFLANYKAILGNRMSEYPAIASEDFPGSFKFTRQNMANVVLKSEYTSLRNCLDVEKTFTIDDIKYQFIDDDKLIRNIVKRKFDLPIPNSPKRNKR</sequence>
<dbReference type="EMBL" id="GL996524">
    <property type="protein sequence ID" value="EGV63468.1"/>
    <property type="molecule type" value="Genomic_DNA"/>
</dbReference>
<dbReference type="PIRSF" id="PIRSF011771">
    <property type="entry name" value="RMS1_SET"/>
    <property type="match status" value="1"/>
</dbReference>
<dbReference type="AlphaFoldDB" id="G3B6H3"/>
<dbReference type="HOGENOM" id="CLU_017135_0_0_1"/>
<comment type="function">
    <text evidence="1">S-adenosyl-L-methionine-dependent protein-lysine N-methyltransferase that monomethylates 60S ribosomal protein L42.</text>
</comment>
<keyword evidence="1" id="KW-0808">Transferase</keyword>
<evidence type="ECO:0000256" key="2">
    <source>
        <dbReference type="SAM" id="MobiDB-lite"/>
    </source>
</evidence>
<keyword evidence="1" id="KW-0539">Nucleus</keyword>
<dbReference type="GO" id="GO:0005634">
    <property type="term" value="C:nucleus"/>
    <property type="evidence" value="ECO:0007669"/>
    <property type="project" value="UniProtKB-SubCell"/>
</dbReference>
<dbReference type="STRING" id="590646.G3B6H3"/>
<dbReference type="GO" id="GO:0016279">
    <property type="term" value="F:protein-lysine N-methyltransferase activity"/>
    <property type="evidence" value="ECO:0007669"/>
    <property type="project" value="UniProtKB-UniRule"/>
</dbReference>
<evidence type="ECO:0000256" key="1">
    <source>
        <dbReference type="PIRNR" id="PIRNR011771"/>
    </source>
</evidence>
<dbReference type="Pfam" id="PF00856">
    <property type="entry name" value="SET"/>
    <property type="match status" value="1"/>
</dbReference>
<feature type="domain" description="SET" evidence="3">
    <location>
        <begin position="18"/>
        <end position="291"/>
    </location>
</feature>
<protein>
    <recommendedName>
        <fullName evidence="1">Ribosomal lysine N-methyltransferase 4</fullName>
        <ecNumber evidence="1">2.1.1.-</ecNumber>
    </recommendedName>
</protein>
<comment type="subcellular location">
    <subcellularLocation>
        <location evidence="1">Nucleus</location>
    </subcellularLocation>
</comment>
<dbReference type="InterPro" id="IPR011383">
    <property type="entry name" value="N-lys_methylase_SETD6"/>
</dbReference>
<dbReference type="EC" id="2.1.1.-" evidence="1"/>
<gene>
    <name evidence="4" type="ORF">CANTEDRAFT_114781</name>
</gene>
<dbReference type="PANTHER" id="PTHR13271">
    <property type="entry name" value="UNCHARACTERIZED PUTATIVE METHYLTRANSFERASE"/>
    <property type="match status" value="1"/>
</dbReference>
<evidence type="ECO:0000259" key="3">
    <source>
        <dbReference type="PROSITE" id="PS50280"/>
    </source>
</evidence>
<dbReference type="GeneID" id="18247574"/>
<evidence type="ECO:0000313" key="4">
    <source>
        <dbReference type="EMBL" id="EGV63468.1"/>
    </source>
</evidence>
<keyword evidence="1" id="KW-0489">Methyltransferase</keyword>
<dbReference type="InterPro" id="IPR046341">
    <property type="entry name" value="SET_dom_sf"/>
</dbReference>
<dbReference type="Proteomes" id="UP000000707">
    <property type="component" value="Unassembled WGS sequence"/>
</dbReference>
<dbReference type="SUPFAM" id="SSF82199">
    <property type="entry name" value="SET domain"/>
    <property type="match status" value="1"/>
</dbReference>
<keyword evidence="5" id="KW-1185">Reference proteome</keyword>
<accession>G3B6H3</accession>